<dbReference type="NCBIfam" id="TIGR00002">
    <property type="entry name" value="S16"/>
    <property type="match status" value="1"/>
</dbReference>
<dbReference type="Gene3D" id="3.30.1320.10">
    <property type="match status" value="1"/>
</dbReference>
<dbReference type="SUPFAM" id="SSF54565">
    <property type="entry name" value="Ribosomal protein S16"/>
    <property type="match status" value="1"/>
</dbReference>
<name>A0A1V0HP32_9ENTR</name>
<protein>
    <recommendedName>
        <fullName evidence="3">30S ribosomal protein S16</fullName>
    </recommendedName>
</protein>
<proteinExistence type="predicted"/>
<dbReference type="AlphaFoldDB" id="A0A1V0HP32"/>
<organism evidence="4 5">
    <name type="scientific">Candidatus Riesia pthiripubis</name>
    <dbReference type="NCBI Taxonomy" id="428412"/>
    <lineage>
        <taxon>Bacteria</taxon>
        <taxon>Pseudomonadati</taxon>
        <taxon>Pseudomonadota</taxon>
        <taxon>Gammaproteobacteria</taxon>
        <taxon>Enterobacterales</taxon>
        <taxon>Enterobacteriaceae</taxon>
        <taxon>Candidatus Riesia</taxon>
    </lineage>
</organism>
<dbReference type="Pfam" id="PF00886">
    <property type="entry name" value="Ribosomal_S16"/>
    <property type="match status" value="1"/>
</dbReference>
<evidence type="ECO:0000313" key="5">
    <source>
        <dbReference type="Proteomes" id="UP000243729"/>
    </source>
</evidence>
<reference evidence="4 5" key="1">
    <citation type="submission" date="2015-10" db="EMBL/GenBank/DDBJ databases">
        <title>Survey of human and primate louse endosymbionts.</title>
        <authorList>
            <person name="Boyd B.M."/>
        </authorList>
    </citation>
    <scope>NUCLEOTIDE SEQUENCE [LARGE SCALE GENOMIC DNA]</scope>
    <source>
        <strain evidence="4 5">HPNA</strain>
    </source>
</reference>
<sequence length="66" mass="7649">MVTNNLNSRDGKFIEKIGFFDPLKLKKSGVQLNIKRLKHWINFGAKVSKRVSYIIKKSISKDINEN</sequence>
<dbReference type="PANTHER" id="PTHR12919:SF20">
    <property type="entry name" value="SMALL RIBOSOMAL SUBUNIT PROTEIN BS16M"/>
    <property type="match status" value="1"/>
</dbReference>
<dbReference type="Proteomes" id="UP000243729">
    <property type="component" value="Chromosome"/>
</dbReference>
<dbReference type="STRING" id="428412.AOE58_00065"/>
<gene>
    <name evidence="4" type="ORF">AOE58_00065</name>
</gene>
<dbReference type="InterPro" id="IPR023803">
    <property type="entry name" value="Ribosomal_bS16_dom_sf"/>
</dbReference>
<dbReference type="EMBL" id="CP012846">
    <property type="protein sequence ID" value="ARC54586.1"/>
    <property type="molecule type" value="Genomic_DNA"/>
</dbReference>
<evidence type="ECO:0000256" key="3">
    <source>
        <dbReference type="ARBA" id="ARBA00035310"/>
    </source>
</evidence>
<keyword evidence="1" id="KW-0689">Ribosomal protein</keyword>
<dbReference type="GO" id="GO:0003735">
    <property type="term" value="F:structural constituent of ribosome"/>
    <property type="evidence" value="ECO:0007669"/>
    <property type="project" value="InterPro"/>
</dbReference>
<keyword evidence="2" id="KW-0687">Ribonucleoprotein</keyword>
<evidence type="ECO:0000256" key="1">
    <source>
        <dbReference type="ARBA" id="ARBA00022980"/>
    </source>
</evidence>
<dbReference type="PANTHER" id="PTHR12919">
    <property type="entry name" value="30S RIBOSOMAL PROTEIN S16"/>
    <property type="match status" value="1"/>
</dbReference>
<keyword evidence="5" id="KW-1185">Reference proteome</keyword>
<evidence type="ECO:0000256" key="2">
    <source>
        <dbReference type="ARBA" id="ARBA00023274"/>
    </source>
</evidence>
<dbReference type="GO" id="GO:0005737">
    <property type="term" value="C:cytoplasm"/>
    <property type="evidence" value="ECO:0007669"/>
    <property type="project" value="UniProtKB-ARBA"/>
</dbReference>
<accession>A0A1V0HP32</accession>
<evidence type="ECO:0000313" key="4">
    <source>
        <dbReference type="EMBL" id="ARC54586.1"/>
    </source>
</evidence>
<dbReference type="GO" id="GO:0015935">
    <property type="term" value="C:small ribosomal subunit"/>
    <property type="evidence" value="ECO:0007669"/>
    <property type="project" value="TreeGrafter"/>
</dbReference>
<dbReference type="InterPro" id="IPR000307">
    <property type="entry name" value="Ribosomal_bS16"/>
</dbReference>
<dbReference type="GO" id="GO:0006412">
    <property type="term" value="P:translation"/>
    <property type="evidence" value="ECO:0007669"/>
    <property type="project" value="InterPro"/>
</dbReference>